<accession>A0ABY5HZG9</accession>
<evidence type="ECO:0000256" key="6">
    <source>
        <dbReference type="PROSITE-ProRule" id="PRU00591"/>
    </source>
</evidence>
<keyword evidence="4" id="KW-0378">Hydrolase</keyword>
<dbReference type="Gene3D" id="2.10.270.10">
    <property type="entry name" value="Cholin Binding"/>
    <property type="match status" value="4"/>
</dbReference>
<evidence type="ECO:0000256" key="2">
    <source>
        <dbReference type="ARBA" id="ARBA00022670"/>
    </source>
</evidence>
<evidence type="ECO:0000256" key="1">
    <source>
        <dbReference type="ARBA" id="ARBA00007074"/>
    </source>
</evidence>
<dbReference type="EMBL" id="CP101620">
    <property type="protein sequence ID" value="UTY38110.1"/>
    <property type="molecule type" value="Genomic_DNA"/>
</dbReference>
<evidence type="ECO:0000256" key="4">
    <source>
        <dbReference type="ARBA" id="ARBA00022801"/>
    </source>
</evidence>
<dbReference type="SUPFAM" id="SSF54001">
    <property type="entry name" value="Cysteine proteinases"/>
    <property type="match status" value="1"/>
</dbReference>
<dbReference type="RefSeq" id="WP_290138202.1">
    <property type="nucleotide sequence ID" value="NZ_CP101620.1"/>
</dbReference>
<dbReference type="InterPro" id="IPR038765">
    <property type="entry name" value="Papain-like_cys_pep_sf"/>
</dbReference>
<feature type="repeat" description="Cell wall-binding" evidence="6">
    <location>
        <begin position="127"/>
        <end position="147"/>
    </location>
</feature>
<dbReference type="SUPFAM" id="SSF69360">
    <property type="entry name" value="Cell wall binding repeat"/>
    <property type="match status" value="2"/>
</dbReference>
<dbReference type="PROSITE" id="PS51170">
    <property type="entry name" value="CW"/>
    <property type="match status" value="1"/>
</dbReference>
<organism evidence="8 9">
    <name type="scientific">Allocoprobacillus halotolerans</name>
    <dbReference type="NCBI Taxonomy" id="2944914"/>
    <lineage>
        <taxon>Bacteria</taxon>
        <taxon>Bacillati</taxon>
        <taxon>Bacillota</taxon>
        <taxon>Erysipelotrichia</taxon>
        <taxon>Erysipelotrichales</taxon>
        <taxon>Erysipelotrichaceae</taxon>
        <taxon>Allocoprobacillus</taxon>
    </lineage>
</organism>
<reference evidence="8" key="1">
    <citation type="submission" date="2022-07" db="EMBL/GenBank/DDBJ databases">
        <title>Faecal culturing of patients with breast cancer.</title>
        <authorList>
            <person name="Teng N.M.Y."/>
            <person name="Kiu R."/>
            <person name="Evans R."/>
            <person name="Baker D.J."/>
            <person name="Zenner C."/>
            <person name="Robinson S.D."/>
            <person name="Hall L.J."/>
        </authorList>
    </citation>
    <scope>NUCLEOTIDE SEQUENCE</scope>
    <source>
        <strain evidence="8">LH1062</strain>
    </source>
</reference>
<comment type="similarity">
    <text evidence="1">Belongs to the peptidase C40 family.</text>
</comment>
<proteinExistence type="inferred from homology"/>
<evidence type="ECO:0000259" key="7">
    <source>
        <dbReference type="Pfam" id="PF00877"/>
    </source>
</evidence>
<evidence type="ECO:0000256" key="3">
    <source>
        <dbReference type="ARBA" id="ARBA00022737"/>
    </source>
</evidence>
<feature type="domain" description="NlpC/P60" evidence="7">
    <location>
        <begin position="450"/>
        <end position="577"/>
    </location>
</feature>
<keyword evidence="2" id="KW-0645">Protease</keyword>
<dbReference type="InterPro" id="IPR018337">
    <property type="entry name" value="Cell_wall/Cho-bd_repeat"/>
</dbReference>
<evidence type="ECO:0000256" key="5">
    <source>
        <dbReference type="ARBA" id="ARBA00022807"/>
    </source>
</evidence>
<keyword evidence="5" id="KW-0788">Thiol protease</keyword>
<dbReference type="InterPro" id="IPR000064">
    <property type="entry name" value="NLP_P60_dom"/>
</dbReference>
<protein>
    <recommendedName>
        <fullName evidence="7">NlpC/P60 domain-containing protein</fullName>
    </recommendedName>
</protein>
<keyword evidence="3" id="KW-0677">Repeat</keyword>
<dbReference type="Pfam" id="PF00877">
    <property type="entry name" value="NLPC_P60"/>
    <property type="match status" value="1"/>
</dbReference>
<dbReference type="Proteomes" id="UP001060112">
    <property type="component" value="Chromosome"/>
</dbReference>
<dbReference type="Gene3D" id="3.90.1720.10">
    <property type="entry name" value="endopeptidase domain like (from Nostoc punctiforme)"/>
    <property type="match status" value="1"/>
</dbReference>
<name>A0ABY5HZG9_9FIRM</name>
<gene>
    <name evidence="8" type="ORF">NMU03_10445</name>
</gene>
<evidence type="ECO:0000313" key="9">
    <source>
        <dbReference type="Proteomes" id="UP001060112"/>
    </source>
</evidence>
<keyword evidence="9" id="KW-1185">Reference proteome</keyword>
<evidence type="ECO:0000313" key="8">
    <source>
        <dbReference type="EMBL" id="UTY38110.1"/>
    </source>
</evidence>
<sequence length="598" mass="68775">MQTTAAGTYYFCNNGTVMKGKVTNINGKRYLFSETDGKLRKGYTDMSDGRKYYSDKTTGILQTGMIAINSTTTYYFQADGTIMKSKVYKTADGKRYLFSDTGNLQRGYTQLKDGRYYYGDKETGELQTGMIQINDETTYYFKSNGTIMKSTVYKRSSDGKRFLFADNGNLQRGYTQLKDGRYYYGDKITGVLKTGMIAINSETTYYFRINGSIMKSTVYASGNKRYLFNDTGNLQRGYTQLKDGRYYYGDKETGELQTGKIAINEETTYYFNKDGTLKSGLITIDNNEYYFSPETKNMQTGMQIINDKRYWFNRENGKAEIGVIYVDTIDRNYYFDYTQQSGLRYGIQKYNGKTYYFDDEYGIGLKNLQYVKETEHLNEGYDGLYYFNPETYEMEFNKIINISELNKNDTLSNIDFNAGNDGKVTISSSVPFSSLNKRSQFVYSALQCVGEKYAYTDSEQGYNCSSLVFDATRKAAINVFGNQDDISDMWKSKDQAKYVLENNMTYTDETLLKPGDLIFFNQEACGNKNVDENGHCIHIFNYNGVRYHPHHVGIYLGNGQVVEAYEPRGGVVIQNMHLLTEEDNNNYYYIFCANIFND</sequence>